<dbReference type="OrthoDB" id="7675754at2759"/>
<evidence type="ECO:0000313" key="1">
    <source>
        <dbReference type="EMBL" id="KAJ6630526.1"/>
    </source>
</evidence>
<dbReference type="EMBL" id="WJQU01002767">
    <property type="protein sequence ID" value="KAJ6630526.1"/>
    <property type="molecule type" value="Genomic_DNA"/>
</dbReference>
<comment type="caution">
    <text evidence="1">The sequence shown here is derived from an EMBL/GenBank/DDBJ whole genome shotgun (WGS) entry which is preliminary data.</text>
</comment>
<dbReference type="InterPro" id="IPR032004">
    <property type="entry name" value="DUF4790"/>
</dbReference>
<dbReference type="AlphaFoldDB" id="A0A9Q0RUM6"/>
<reference evidence="1" key="1">
    <citation type="submission" date="2022-07" db="EMBL/GenBank/DDBJ databases">
        <authorList>
            <person name="Trinca V."/>
            <person name="Uliana J.V.C."/>
            <person name="Torres T.T."/>
            <person name="Ward R.J."/>
            <person name="Monesi N."/>
        </authorList>
    </citation>
    <scope>NUCLEOTIDE SEQUENCE</scope>
    <source>
        <strain evidence="1">HSMRA1968</strain>
        <tissue evidence="1">Whole embryos</tissue>
    </source>
</reference>
<dbReference type="Pfam" id="PF16037">
    <property type="entry name" value="DUF4790"/>
    <property type="match status" value="1"/>
</dbReference>
<proteinExistence type="predicted"/>
<dbReference type="Proteomes" id="UP001151699">
    <property type="component" value="Unassembled WGS sequence"/>
</dbReference>
<evidence type="ECO:0000313" key="2">
    <source>
        <dbReference type="Proteomes" id="UP001151699"/>
    </source>
</evidence>
<sequence>MSSRQENQDDADLSIHPSYTNLKVPYDVICKRTYQAARRKYDKQFLYELKMQEAMQPSAYDAMRFNRYFAITTLWPPLHTAKEINYTLNKMFTLTPKEQSRLNELMTEKQY</sequence>
<organism evidence="1 2">
    <name type="scientific">Pseudolycoriella hygida</name>
    <dbReference type="NCBI Taxonomy" id="35572"/>
    <lineage>
        <taxon>Eukaryota</taxon>
        <taxon>Metazoa</taxon>
        <taxon>Ecdysozoa</taxon>
        <taxon>Arthropoda</taxon>
        <taxon>Hexapoda</taxon>
        <taxon>Insecta</taxon>
        <taxon>Pterygota</taxon>
        <taxon>Neoptera</taxon>
        <taxon>Endopterygota</taxon>
        <taxon>Diptera</taxon>
        <taxon>Nematocera</taxon>
        <taxon>Sciaroidea</taxon>
        <taxon>Sciaridae</taxon>
        <taxon>Pseudolycoriella</taxon>
    </lineage>
</organism>
<gene>
    <name evidence="1" type="ORF">Bhyg_15904</name>
</gene>
<name>A0A9Q0RUM6_9DIPT</name>
<protein>
    <submittedName>
        <fullName evidence="1">Uncharacterized protein</fullName>
    </submittedName>
</protein>
<accession>A0A9Q0RUM6</accession>
<keyword evidence="2" id="KW-1185">Reference proteome</keyword>